<dbReference type="InterPro" id="IPR021122">
    <property type="entry name" value="RNA_ligase_dom_REL/Rnl2"/>
</dbReference>
<evidence type="ECO:0000259" key="1">
    <source>
        <dbReference type="Pfam" id="PF09414"/>
    </source>
</evidence>
<dbReference type="AlphaFoldDB" id="A0AAE3XCD5"/>
<sequence>MNIKHEQDLVVLTRDTFRALTFDRDGHRCVVCGRADVKLDAHHILERRLFRTGGYFLDNAVSLCDQGEHGCHMRAERTLISPDELRERAGIGTVVLPDHLYADATYTKWGDIVLEDGRRVRGELFEDESVQKVLRDGGVLPLYTNRVKYPRTPHLPWSPGKSKDDRIIETLSHFHESRVICTIKRDGENTTMLSDGLHARSIDGRHHPSRNWVKNFHASIAHELPDGWRIAGENLYAQHTIRYDDLPSYFMGISIWDERNTCLPWDDTLAYFGMLGITPVPVVYDGPWPGERFLRDLADQLAAQGEEGYVIRRADAFAYRDFRLSVAKYVTRTFKDAVNASGHHWRAKAVVPNGLKPT</sequence>
<comment type="caution">
    <text evidence="2">The sequence shown here is derived from an EMBL/GenBank/DDBJ whole genome shotgun (WGS) entry which is preliminary data.</text>
</comment>
<dbReference type="Pfam" id="PF09414">
    <property type="entry name" value="RNA_ligase"/>
    <property type="match status" value="1"/>
</dbReference>
<dbReference type="SUPFAM" id="SSF56091">
    <property type="entry name" value="DNA ligase/mRNA capping enzyme, catalytic domain"/>
    <property type="match status" value="1"/>
</dbReference>
<dbReference type="EMBL" id="JAVDQK010000004">
    <property type="protein sequence ID" value="MDR6218324.1"/>
    <property type="molecule type" value="Genomic_DNA"/>
</dbReference>
<accession>A0AAE3XCD5</accession>
<organism evidence="2 3">
    <name type="scientific">Deinococcus soli</name>
    <name type="common">ex Cha et al. 2016</name>
    <dbReference type="NCBI Taxonomy" id="1309411"/>
    <lineage>
        <taxon>Bacteria</taxon>
        <taxon>Thermotogati</taxon>
        <taxon>Deinococcota</taxon>
        <taxon>Deinococci</taxon>
        <taxon>Deinococcales</taxon>
        <taxon>Deinococcaceae</taxon>
        <taxon>Deinococcus</taxon>
    </lineage>
</organism>
<name>A0AAE3XCD5_9DEIO</name>
<reference evidence="2" key="1">
    <citation type="submission" date="2023-07" db="EMBL/GenBank/DDBJ databases">
        <title>Sorghum-associated microbial communities from plants grown in Nebraska, USA.</title>
        <authorList>
            <person name="Schachtman D."/>
        </authorList>
    </citation>
    <scope>NUCLEOTIDE SEQUENCE</scope>
    <source>
        <strain evidence="2">BE330</strain>
    </source>
</reference>
<feature type="domain" description="RNA ligase" evidence="1">
    <location>
        <begin position="178"/>
        <end position="330"/>
    </location>
</feature>
<dbReference type="PANTHER" id="PTHR43883:SF1">
    <property type="entry name" value="GLUCONOKINASE"/>
    <property type="match status" value="1"/>
</dbReference>
<dbReference type="InterPro" id="IPR052732">
    <property type="entry name" value="Cell-binding_unc_protein"/>
</dbReference>
<evidence type="ECO:0000313" key="3">
    <source>
        <dbReference type="Proteomes" id="UP001185331"/>
    </source>
</evidence>
<dbReference type="Proteomes" id="UP001185331">
    <property type="component" value="Unassembled WGS sequence"/>
</dbReference>
<dbReference type="PANTHER" id="PTHR43883">
    <property type="entry name" value="SLR0207 PROTEIN"/>
    <property type="match status" value="1"/>
</dbReference>
<dbReference type="RefSeq" id="WP_309854707.1">
    <property type="nucleotide sequence ID" value="NZ_JAVDQJ010000005.1"/>
</dbReference>
<evidence type="ECO:0000313" key="2">
    <source>
        <dbReference type="EMBL" id="MDR6218324.1"/>
    </source>
</evidence>
<gene>
    <name evidence="2" type="ORF">J2Y00_001887</name>
</gene>
<protein>
    <recommendedName>
        <fullName evidence="1">RNA ligase domain-containing protein</fullName>
    </recommendedName>
</protein>
<proteinExistence type="predicted"/>
<dbReference type="Gene3D" id="3.30.470.30">
    <property type="entry name" value="DNA ligase/mRNA capping enzyme"/>
    <property type="match status" value="1"/>
</dbReference>